<keyword evidence="2" id="KW-1185">Reference proteome</keyword>
<proteinExistence type="predicted"/>
<dbReference type="RefSeq" id="WP_065524707.1">
    <property type="nucleotide sequence ID" value="NZ_CP016540.2"/>
</dbReference>
<evidence type="ECO:0000313" key="2">
    <source>
        <dbReference type="Proteomes" id="UP000053354"/>
    </source>
</evidence>
<evidence type="ECO:0008006" key="3">
    <source>
        <dbReference type="Google" id="ProtNLM"/>
    </source>
</evidence>
<dbReference type="STRING" id="1302659.I858_015285"/>
<protein>
    <recommendedName>
        <fullName evidence="3">Competence protein ComG</fullName>
    </recommendedName>
</protein>
<name>A0A1B1S588_9BACL</name>
<organism evidence="1 2">
    <name type="scientific">Planococcus versutus</name>
    <dbReference type="NCBI Taxonomy" id="1302659"/>
    <lineage>
        <taxon>Bacteria</taxon>
        <taxon>Bacillati</taxon>
        <taxon>Bacillota</taxon>
        <taxon>Bacilli</taxon>
        <taxon>Bacillales</taxon>
        <taxon>Caryophanaceae</taxon>
        <taxon>Planococcus</taxon>
    </lineage>
</organism>
<accession>A0A1B1S588</accession>
<gene>
    <name evidence="1" type="ORF">I858_015285</name>
</gene>
<reference evidence="1" key="1">
    <citation type="submission" date="2016-10" db="EMBL/GenBank/DDBJ databases">
        <authorList>
            <person name="See-Too W.S."/>
        </authorList>
    </citation>
    <scope>NUCLEOTIDE SEQUENCE</scope>
    <source>
        <strain evidence="1">L10.15</strain>
    </source>
</reference>
<dbReference type="EMBL" id="CP016540">
    <property type="protein sequence ID" value="ANU28352.1"/>
    <property type="molecule type" value="Genomic_DNA"/>
</dbReference>
<dbReference type="KEGG" id="pll:I858_015285"/>
<dbReference type="Proteomes" id="UP000053354">
    <property type="component" value="Chromosome"/>
</dbReference>
<evidence type="ECO:0000313" key="1">
    <source>
        <dbReference type="EMBL" id="ANU28352.1"/>
    </source>
</evidence>
<dbReference type="AlphaFoldDB" id="A0A1B1S588"/>
<sequence>MVSLSIVFVIFGSLLPVMIGAQHSLHVKKERVNAFETLHEAAREKNATGRMQGQRMVNGILYQWQMSDELCVEYMDYKKQRRQLCIK</sequence>